<evidence type="ECO:0000313" key="4">
    <source>
        <dbReference type="EMBL" id="KJE95087.1"/>
    </source>
</evidence>
<evidence type="ECO:0000259" key="2">
    <source>
        <dbReference type="PROSITE" id="PS50097"/>
    </source>
</evidence>
<dbReference type="eggNOG" id="KOG4568">
    <property type="taxonomic scope" value="Eukaryota"/>
</dbReference>
<dbReference type="InterPro" id="IPR000938">
    <property type="entry name" value="CAP-Gly_domain"/>
</dbReference>
<protein>
    <recommendedName>
        <fullName evidence="6">CAP-Gly domain-containing protein</fullName>
    </recommendedName>
</protein>
<dbReference type="InterPro" id="IPR011333">
    <property type="entry name" value="SKP1/BTB/POZ_sf"/>
</dbReference>
<dbReference type="SUPFAM" id="SSF54695">
    <property type="entry name" value="POZ domain"/>
    <property type="match status" value="1"/>
</dbReference>
<feature type="region of interest" description="Disordered" evidence="1">
    <location>
        <begin position="32"/>
        <end position="59"/>
    </location>
</feature>
<feature type="region of interest" description="Disordered" evidence="1">
    <location>
        <begin position="622"/>
        <end position="751"/>
    </location>
</feature>
<reference evidence="5" key="1">
    <citation type="submission" date="2011-02" db="EMBL/GenBank/DDBJ databases">
        <title>The Genome Sequence of Capsaspora owczarzaki ATCC 30864.</title>
        <authorList>
            <person name="Russ C."/>
            <person name="Cuomo C."/>
            <person name="Burger G."/>
            <person name="Gray M.W."/>
            <person name="Holland P.W.H."/>
            <person name="King N."/>
            <person name="Lang F.B.F."/>
            <person name="Roger A.J."/>
            <person name="Ruiz-Trillo I."/>
            <person name="Young S.K."/>
            <person name="Zeng Q."/>
            <person name="Gargeya S."/>
            <person name="Alvarado L."/>
            <person name="Berlin A."/>
            <person name="Chapman S.B."/>
            <person name="Chen Z."/>
            <person name="Freedman E."/>
            <person name="Gellesch M."/>
            <person name="Goldberg J."/>
            <person name="Griggs A."/>
            <person name="Gujja S."/>
            <person name="Heilman E."/>
            <person name="Heiman D."/>
            <person name="Howarth C."/>
            <person name="Mehta T."/>
            <person name="Neiman D."/>
            <person name="Pearson M."/>
            <person name="Roberts A."/>
            <person name="Saif S."/>
            <person name="Shea T."/>
            <person name="Shenoy N."/>
            <person name="Sisk P."/>
            <person name="Stolte C."/>
            <person name="Sykes S."/>
            <person name="White J."/>
            <person name="Yandava C."/>
            <person name="Haas B."/>
            <person name="Nusbaum C."/>
            <person name="Birren B."/>
        </authorList>
    </citation>
    <scope>NUCLEOTIDE SEQUENCE</scope>
    <source>
        <strain evidence="5">ATCC 30864</strain>
    </source>
</reference>
<organism evidence="4 5">
    <name type="scientific">Capsaspora owczarzaki (strain ATCC 30864)</name>
    <dbReference type="NCBI Taxonomy" id="595528"/>
    <lineage>
        <taxon>Eukaryota</taxon>
        <taxon>Filasterea</taxon>
        <taxon>Capsaspora</taxon>
    </lineage>
</organism>
<feature type="domain" description="BTB" evidence="2">
    <location>
        <begin position="254"/>
        <end position="327"/>
    </location>
</feature>
<feature type="compositionally biased region" description="Polar residues" evidence="1">
    <location>
        <begin position="667"/>
        <end position="679"/>
    </location>
</feature>
<dbReference type="InterPro" id="IPR036859">
    <property type="entry name" value="CAP-Gly_dom_sf"/>
</dbReference>
<evidence type="ECO:0000256" key="1">
    <source>
        <dbReference type="SAM" id="MobiDB-lite"/>
    </source>
</evidence>
<feature type="compositionally biased region" description="Polar residues" evidence="1">
    <location>
        <begin position="632"/>
        <end position="645"/>
    </location>
</feature>
<dbReference type="SUPFAM" id="SSF74924">
    <property type="entry name" value="Cap-Gly domain"/>
    <property type="match status" value="1"/>
</dbReference>
<dbReference type="SMART" id="SM00225">
    <property type="entry name" value="BTB"/>
    <property type="match status" value="2"/>
</dbReference>
<proteinExistence type="predicted"/>
<dbReference type="InParanoid" id="A0A0D2VUP2"/>
<dbReference type="AlphaFoldDB" id="A0A0D2VUP2"/>
<gene>
    <name evidence="4" type="ORF">CAOG_005579</name>
</gene>
<dbReference type="Pfam" id="PF01302">
    <property type="entry name" value="CAP_GLY"/>
    <property type="match status" value="1"/>
</dbReference>
<evidence type="ECO:0008006" key="6">
    <source>
        <dbReference type="Google" id="ProtNLM"/>
    </source>
</evidence>
<sequence length="833" mass="90061">MPVISQTEGELRRIADASAADELVARLSALIPHDDDGHDADDSHRATQPDQQQQRGQRRSSIVRLVAQPRQAVPVASSVRFHAAVLAARASQAFIDAFTAPNEVRVQSLLLASSPSSPSTTRPESVETQILRQIRTFLYTDRLLEPKTASKHQERPSSNDLHAVRQVGIHYSMPDLVSAADSLLLSSQAPEPQRCPELVLQVPTWTRQSDASQSFSLIRHIPVQLSPCSTLAASIARLLEARESGAQAPAVPEGNVALALDDGTHILAHQVVLQGAAPYFYSILAGAWSTLPSDSAALRTLALPGIAPEIAVQLVVSMYAGNCSVSAENALALAAAADTFGLHTTVRRVEDFLSKHCHNFHVPCTDQCVSEVINVCNATSEIPACSEMADRCMDWLGLHCDRVWMLRSFMNLKEPLREIVYNKPFMLLAVNSQQDLGDSDFAIDLDKSVAARQGGVSPRVVVSELLRATRGIAANPQVQWAKPSLKALEAVRSACLKRLEDSFCDWVLADQDRHMAMPCLCQLVLDSTQDERSPFVLFAERFMLSTTAKTACRRLLAIHTLAQRLNATQNGLALPEALQRLLAWHIQFAQRNSGWVRRSAEFALIPASLMETIQAGESFIDLDDSASPATPKRNNSQPSATTGRSGSRWEASSGAHPATPIRHSAQVRATSDSHPSPISSRAALTPDHHAASRVSRSTAAADHLSGSHAAPATAPVRRNIPSMAQRVHGGAGLSSAASSPARPSQARDSVQTSLAANQLKSGMRVRLRDARLGTVRYVGNIHVSPGTFVGLELDEPGPKYHDGCINDVRYFDAPKQHGVLVKLANVETVLSES</sequence>
<dbReference type="InterPro" id="IPR000210">
    <property type="entry name" value="BTB/POZ_dom"/>
</dbReference>
<dbReference type="OrthoDB" id="5273213at2759"/>
<dbReference type="EMBL" id="KE346368">
    <property type="protein sequence ID" value="KJE95087.1"/>
    <property type="molecule type" value="Genomic_DNA"/>
</dbReference>
<dbReference type="Proteomes" id="UP000008743">
    <property type="component" value="Unassembled WGS sequence"/>
</dbReference>
<dbReference type="Gene3D" id="3.30.710.10">
    <property type="entry name" value="Potassium Channel Kv1.1, Chain A"/>
    <property type="match status" value="1"/>
</dbReference>
<dbReference type="SMART" id="SM01052">
    <property type="entry name" value="CAP_GLY"/>
    <property type="match status" value="1"/>
</dbReference>
<name>A0A0D2VUP2_CAPO3</name>
<evidence type="ECO:0000313" key="5">
    <source>
        <dbReference type="Proteomes" id="UP000008743"/>
    </source>
</evidence>
<dbReference type="InterPro" id="IPR043225">
    <property type="entry name" value="BACK_BTBD8"/>
</dbReference>
<evidence type="ECO:0000259" key="3">
    <source>
        <dbReference type="PROSITE" id="PS50245"/>
    </source>
</evidence>
<dbReference type="PROSITE" id="PS50245">
    <property type="entry name" value="CAP_GLY_2"/>
    <property type="match status" value="1"/>
</dbReference>
<dbReference type="Pfam" id="PF26017">
    <property type="entry name" value="BACK_BTBD8"/>
    <property type="match status" value="1"/>
</dbReference>
<dbReference type="Pfam" id="PF00651">
    <property type="entry name" value="BTB"/>
    <property type="match status" value="1"/>
</dbReference>
<feature type="compositionally biased region" description="Low complexity" evidence="1">
    <location>
        <begin position="734"/>
        <end position="749"/>
    </location>
</feature>
<dbReference type="PROSITE" id="PS50097">
    <property type="entry name" value="BTB"/>
    <property type="match status" value="1"/>
</dbReference>
<dbReference type="STRING" id="595528.A0A0D2VUP2"/>
<feature type="compositionally biased region" description="Low complexity" evidence="1">
    <location>
        <begin position="692"/>
        <end position="701"/>
    </location>
</feature>
<accession>A0A0D2VUP2</accession>
<keyword evidence="5" id="KW-1185">Reference proteome</keyword>
<feature type="domain" description="CAP-Gly" evidence="3">
    <location>
        <begin position="779"/>
        <end position="822"/>
    </location>
</feature>
<dbReference type="RefSeq" id="XP_004346252.1">
    <property type="nucleotide sequence ID" value="XM_004346202.2"/>
</dbReference>
<dbReference type="Gene3D" id="2.30.30.190">
    <property type="entry name" value="CAP Gly-rich-like domain"/>
    <property type="match status" value="1"/>
</dbReference>
<feature type="compositionally biased region" description="Basic and acidic residues" evidence="1">
    <location>
        <begin position="32"/>
        <end position="47"/>
    </location>
</feature>